<dbReference type="PANTHER" id="PTHR12381">
    <property type="entry name" value="HETEROGENEOUS NUCLEAR RIBONUCLEOPROTEIN U FAMILY MEMBER"/>
    <property type="match status" value="1"/>
</dbReference>
<dbReference type="RefSeq" id="XP_065667992.1">
    <property type="nucleotide sequence ID" value="XM_065811920.1"/>
</dbReference>
<dbReference type="Proteomes" id="UP001652625">
    <property type="component" value="Chromosome 12"/>
</dbReference>
<proteinExistence type="predicted"/>
<dbReference type="PANTHER" id="PTHR12381:SF56">
    <property type="entry name" value="B30.2_SPRY DOMAIN-CONTAINING PROTEIN-RELATED"/>
    <property type="match status" value="1"/>
</dbReference>
<protein>
    <submittedName>
        <fullName evidence="2">Uncharacterized protein LOC136088236</fullName>
    </submittedName>
</protein>
<sequence length="364" mass="41843">MKFRVIFGANPPNIPLTNGFVLIQHAAELISSSCPAKPEESELIMMVGLPGSESNLGKKRNYHGCWEELIKRASAILNKLFDVAKTRPRNYMLDQSDVYFTARRRKMEAFRGYKRIAAVLINRPAVLLDKIIQLISMEMFMMDLVAEADVAVNFREERYTDGRVADYHDVKRSSLFQDSEVYRKNQSNLQNNDFVGGYDSSMQLKSRQNDMKLVSLLSYTVTRARENLQDKQLRNENARYSSAFDYHKDQQGQKQIHKPLNDASSPQSYQTQMTTSTANYQPVKYVGTSLSSQNYREQSFMKPNESLNQSAYYQYIPQANSLPTSMPQRPNTEALPGSQNYKQQQQDYQKAYSQCYANYAQAFA</sequence>
<organism evidence="1 2">
    <name type="scientific">Hydra vulgaris</name>
    <name type="common">Hydra</name>
    <name type="synonym">Hydra attenuata</name>
    <dbReference type="NCBI Taxonomy" id="6087"/>
    <lineage>
        <taxon>Eukaryota</taxon>
        <taxon>Metazoa</taxon>
        <taxon>Cnidaria</taxon>
        <taxon>Hydrozoa</taxon>
        <taxon>Hydroidolina</taxon>
        <taxon>Anthoathecata</taxon>
        <taxon>Aplanulata</taxon>
        <taxon>Hydridae</taxon>
        <taxon>Hydra</taxon>
    </lineage>
</organism>
<keyword evidence="1" id="KW-1185">Reference proteome</keyword>
<evidence type="ECO:0000313" key="2">
    <source>
        <dbReference type="RefSeq" id="XP_065667992.1"/>
    </source>
</evidence>
<name>A0ABM4D161_HYDVU</name>
<evidence type="ECO:0000313" key="1">
    <source>
        <dbReference type="Proteomes" id="UP001652625"/>
    </source>
</evidence>
<dbReference type="GeneID" id="136088236"/>
<accession>A0ABM4D161</accession>
<reference evidence="2" key="1">
    <citation type="submission" date="2025-08" db="UniProtKB">
        <authorList>
            <consortium name="RefSeq"/>
        </authorList>
    </citation>
    <scope>IDENTIFICATION</scope>
</reference>
<gene>
    <name evidence="2" type="primary">LOC136088236</name>
</gene>